<gene>
    <name evidence="1" type="ORF">EYC80_000968</name>
</gene>
<keyword evidence="2" id="KW-1185">Reference proteome</keyword>
<reference evidence="1 2" key="1">
    <citation type="submission" date="2019-06" db="EMBL/GenBank/DDBJ databases">
        <title>Genome Sequence of the Brown Rot Fungal Pathogen Monilinia laxa.</title>
        <authorList>
            <person name="De Miccolis Angelini R.M."/>
            <person name="Landi L."/>
            <person name="Abate D."/>
            <person name="Pollastro S."/>
            <person name="Romanazzi G."/>
            <person name="Faretra F."/>
        </authorList>
    </citation>
    <scope>NUCLEOTIDE SEQUENCE [LARGE SCALE GENOMIC DNA]</scope>
    <source>
        <strain evidence="1 2">Mlax316</strain>
    </source>
</reference>
<accession>A0A5N6K7P4</accession>
<dbReference type="AlphaFoldDB" id="A0A5N6K7P4"/>
<proteinExistence type="predicted"/>
<organism evidence="1 2">
    <name type="scientific">Monilinia laxa</name>
    <name type="common">Brown rot fungus</name>
    <name type="synonym">Sclerotinia laxa</name>
    <dbReference type="NCBI Taxonomy" id="61186"/>
    <lineage>
        <taxon>Eukaryota</taxon>
        <taxon>Fungi</taxon>
        <taxon>Dikarya</taxon>
        <taxon>Ascomycota</taxon>
        <taxon>Pezizomycotina</taxon>
        <taxon>Leotiomycetes</taxon>
        <taxon>Helotiales</taxon>
        <taxon>Sclerotiniaceae</taxon>
        <taxon>Monilinia</taxon>
    </lineage>
</organism>
<dbReference type="EMBL" id="VIGI01000006">
    <property type="protein sequence ID" value="KAB8298795.1"/>
    <property type="molecule type" value="Genomic_DNA"/>
</dbReference>
<evidence type="ECO:0000313" key="1">
    <source>
        <dbReference type="EMBL" id="KAB8298795.1"/>
    </source>
</evidence>
<dbReference type="Proteomes" id="UP000326757">
    <property type="component" value="Unassembled WGS sequence"/>
</dbReference>
<name>A0A5N6K7P4_MONLA</name>
<sequence length="137" mass="15447">MYVQSTIRFLPLCPSSPTCHIISHPNQIEAVAYAYEIYEYSLKSEKKKKRKKKKKKSLSKLPAPMAVSSHMKMATVELPPIFQLTSGFLGRGIIRDVSAENSNAHLNCGENVQILYVLRGGNRRVVISCVARKKKKK</sequence>
<comment type="caution">
    <text evidence="1">The sequence shown here is derived from an EMBL/GenBank/DDBJ whole genome shotgun (WGS) entry which is preliminary data.</text>
</comment>
<evidence type="ECO:0000313" key="2">
    <source>
        <dbReference type="Proteomes" id="UP000326757"/>
    </source>
</evidence>
<protein>
    <submittedName>
        <fullName evidence="1">Uncharacterized protein</fullName>
    </submittedName>
</protein>